<accession>A0A1H7DXA8</accession>
<name>A0A1H7DXA8_9ACTN</name>
<feature type="region of interest" description="Disordered" evidence="1">
    <location>
        <begin position="50"/>
        <end position="120"/>
    </location>
</feature>
<protein>
    <submittedName>
        <fullName evidence="3">Uncharacterized protein</fullName>
    </submittedName>
</protein>
<feature type="transmembrane region" description="Helical" evidence="2">
    <location>
        <begin position="28"/>
        <end position="46"/>
    </location>
</feature>
<sequence>MISAVGGAMLLTAGVVFLAREGLERASWWAGLGAFLVTVVSAAVAVTRARVRQSSTDPLPSASSAAPDAPSPADGGDDHQRHEPIQRTGDVQQRNSGGVNIANTGTIGRAEVRTDGGTNW</sequence>
<feature type="compositionally biased region" description="Basic and acidic residues" evidence="1">
    <location>
        <begin position="76"/>
        <end position="85"/>
    </location>
</feature>
<reference evidence="4" key="1">
    <citation type="submission" date="2016-10" db="EMBL/GenBank/DDBJ databases">
        <authorList>
            <person name="Varghese N."/>
            <person name="Submissions S."/>
        </authorList>
    </citation>
    <scope>NUCLEOTIDE SEQUENCE [LARGE SCALE GENOMIC DNA]</scope>
    <source>
        <strain evidence="4">CGMCC 4.7038</strain>
    </source>
</reference>
<feature type="compositionally biased region" description="Low complexity" evidence="1">
    <location>
        <begin position="50"/>
        <end position="74"/>
    </location>
</feature>
<dbReference type="EMBL" id="FNYV01000018">
    <property type="protein sequence ID" value="SEK05457.1"/>
    <property type="molecule type" value="Genomic_DNA"/>
</dbReference>
<keyword evidence="2" id="KW-1133">Transmembrane helix</keyword>
<dbReference type="STRING" id="1144548.SAMN05443287_11839"/>
<evidence type="ECO:0000256" key="1">
    <source>
        <dbReference type="SAM" id="MobiDB-lite"/>
    </source>
</evidence>
<organism evidence="3 4">
    <name type="scientific">Micromonospora phaseoli</name>
    <dbReference type="NCBI Taxonomy" id="1144548"/>
    <lineage>
        <taxon>Bacteria</taxon>
        <taxon>Bacillati</taxon>
        <taxon>Actinomycetota</taxon>
        <taxon>Actinomycetes</taxon>
        <taxon>Micromonosporales</taxon>
        <taxon>Micromonosporaceae</taxon>
        <taxon>Micromonospora</taxon>
    </lineage>
</organism>
<gene>
    <name evidence="3" type="ORF">SAMN05443287_11839</name>
</gene>
<dbReference type="Proteomes" id="UP000198707">
    <property type="component" value="Unassembled WGS sequence"/>
</dbReference>
<dbReference type="AlphaFoldDB" id="A0A1H7DXA8"/>
<evidence type="ECO:0000256" key="2">
    <source>
        <dbReference type="SAM" id="Phobius"/>
    </source>
</evidence>
<keyword evidence="2" id="KW-0812">Transmembrane</keyword>
<evidence type="ECO:0000313" key="4">
    <source>
        <dbReference type="Proteomes" id="UP000198707"/>
    </source>
</evidence>
<evidence type="ECO:0000313" key="3">
    <source>
        <dbReference type="EMBL" id="SEK05457.1"/>
    </source>
</evidence>
<keyword evidence="2" id="KW-0472">Membrane</keyword>
<feature type="compositionally biased region" description="Polar residues" evidence="1">
    <location>
        <begin position="89"/>
        <end position="106"/>
    </location>
</feature>
<keyword evidence="4" id="KW-1185">Reference proteome</keyword>
<proteinExistence type="predicted"/>